<dbReference type="CDD" id="cd15457">
    <property type="entry name" value="NADAR"/>
    <property type="match status" value="1"/>
</dbReference>
<protein>
    <submittedName>
        <fullName evidence="4">NADAR family protein</fullName>
    </submittedName>
</protein>
<dbReference type="Gene3D" id="1.10.357.40">
    <property type="entry name" value="YbiA-like"/>
    <property type="match status" value="1"/>
</dbReference>
<dbReference type="AlphaFoldDB" id="A0A9D1LIH2"/>
<evidence type="ECO:0000256" key="1">
    <source>
        <dbReference type="ARBA" id="ARBA00000022"/>
    </source>
</evidence>
<comment type="catalytic activity">
    <reaction evidence="2">
        <text>2,5-diamino-6-hydroxy-4-(5-phosphoribosylamino)-pyrimidine + H2O = 2,5,6-triamino-4-hydroxypyrimidine + D-ribose 5-phosphate</text>
        <dbReference type="Rhea" id="RHEA:23436"/>
        <dbReference type="ChEBI" id="CHEBI:15377"/>
        <dbReference type="ChEBI" id="CHEBI:58614"/>
        <dbReference type="ChEBI" id="CHEBI:78346"/>
        <dbReference type="ChEBI" id="CHEBI:137796"/>
    </reaction>
</comment>
<accession>A0A9D1LIH2</accession>
<proteinExistence type="predicted"/>
<evidence type="ECO:0000313" key="5">
    <source>
        <dbReference type="Proteomes" id="UP000824074"/>
    </source>
</evidence>
<dbReference type="EMBL" id="DVMT01000013">
    <property type="protein sequence ID" value="HIU39852.1"/>
    <property type="molecule type" value="Genomic_DNA"/>
</dbReference>
<dbReference type="NCBIfam" id="TIGR02464">
    <property type="entry name" value="ribofla_fusion"/>
    <property type="match status" value="1"/>
</dbReference>
<dbReference type="Proteomes" id="UP000824074">
    <property type="component" value="Unassembled WGS sequence"/>
</dbReference>
<gene>
    <name evidence="4" type="ORF">IAB68_00940</name>
</gene>
<evidence type="ECO:0000256" key="2">
    <source>
        <dbReference type="ARBA" id="ARBA00000751"/>
    </source>
</evidence>
<reference evidence="4" key="1">
    <citation type="submission" date="2020-10" db="EMBL/GenBank/DDBJ databases">
        <authorList>
            <person name="Gilroy R."/>
        </authorList>
    </citation>
    <scope>NUCLEOTIDE SEQUENCE</scope>
    <source>
        <strain evidence="4">CHK193-30670</strain>
    </source>
</reference>
<feature type="domain" description="NADAR" evidence="3">
    <location>
        <begin position="15"/>
        <end position="146"/>
    </location>
</feature>
<organism evidence="4 5">
    <name type="scientific">Candidatus Aphodocola excrementigallinarum</name>
    <dbReference type="NCBI Taxonomy" id="2840670"/>
    <lineage>
        <taxon>Bacteria</taxon>
        <taxon>Bacillati</taxon>
        <taxon>Bacillota</taxon>
        <taxon>Bacilli</taxon>
        <taxon>Candidatus Aphodocola</taxon>
    </lineage>
</organism>
<name>A0A9D1LIH2_9FIRM</name>
<dbReference type="SUPFAM" id="SSF143990">
    <property type="entry name" value="YbiA-like"/>
    <property type="match status" value="1"/>
</dbReference>
<evidence type="ECO:0000259" key="3">
    <source>
        <dbReference type="Pfam" id="PF08719"/>
    </source>
</evidence>
<dbReference type="Pfam" id="PF08719">
    <property type="entry name" value="NADAR"/>
    <property type="match status" value="1"/>
</dbReference>
<comment type="caution">
    <text evidence="4">The sequence shown here is derived from an EMBL/GenBank/DDBJ whole genome shotgun (WGS) entry which is preliminary data.</text>
</comment>
<sequence length="151" mass="18074">MNTKYYFKNDTRLSNYFLCDVVVDNIKFSSSEAAYHSQKFLDEDIKKLMSKLTPDESKHVSRELTRFIRNDWENVKYDLMKKVVIEKFKQNQDCLEELLNTGSMELIEDTTGWHDNIWGECMCDDCKNLDHQNLLGKILMEVREYFRGEYK</sequence>
<evidence type="ECO:0000313" key="4">
    <source>
        <dbReference type="EMBL" id="HIU39852.1"/>
    </source>
</evidence>
<dbReference type="InterPro" id="IPR037238">
    <property type="entry name" value="YbiA-like_sf"/>
</dbReference>
<reference evidence="4" key="2">
    <citation type="journal article" date="2021" name="PeerJ">
        <title>Extensive microbial diversity within the chicken gut microbiome revealed by metagenomics and culture.</title>
        <authorList>
            <person name="Gilroy R."/>
            <person name="Ravi A."/>
            <person name="Getino M."/>
            <person name="Pursley I."/>
            <person name="Horton D.L."/>
            <person name="Alikhan N.F."/>
            <person name="Baker D."/>
            <person name="Gharbi K."/>
            <person name="Hall N."/>
            <person name="Watson M."/>
            <person name="Adriaenssens E.M."/>
            <person name="Foster-Nyarko E."/>
            <person name="Jarju S."/>
            <person name="Secka A."/>
            <person name="Antonio M."/>
            <person name="Oren A."/>
            <person name="Chaudhuri R.R."/>
            <person name="La Ragione R."/>
            <person name="Hildebrand F."/>
            <person name="Pallen M.J."/>
        </authorList>
    </citation>
    <scope>NUCLEOTIDE SEQUENCE</scope>
    <source>
        <strain evidence="4">CHK193-30670</strain>
    </source>
</reference>
<comment type="catalytic activity">
    <reaction evidence="1">
        <text>5-amino-6-(5-phospho-D-ribosylamino)uracil + H2O = 5,6-diaminouracil + D-ribose 5-phosphate</text>
        <dbReference type="Rhea" id="RHEA:55020"/>
        <dbReference type="ChEBI" id="CHEBI:15377"/>
        <dbReference type="ChEBI" id="CHEBI:46252"/>
        <dbReference type="ChEBI" id="CHEBI:58453"/>
        <dbReference type="ChEBI" id="CHEBI:78346"/>
    </reaction>
</comment>
<dbReference type="InterPro" id="IPR012816">
    <property type="entry name" value="NADAR"/>
</dbReference>